<dbReference type="EMBL" id="DTIN01000025">
    <property type="protein sequence ID" value="HFX13887.1"/>
    <property type="molecule type" value="Genomic_DNA"/>
</dbReference>
<evidence type="ECO:0000313" key="2">
    <source>
        <dbReference type="EMBL" id="HFX13887.1"/>
    </source>
</evidence>
<comment type="caution">
    <text evidence="2">The sequence shown here is derived from an EMBL/GenBank/DDBJ whole genome shotgun (WGS) entry which is preliminary data.</text>
</comment>
<keyword evidence="1" id="KW-0812">Transmembrane</keyword>
<dbReference type="AlphaFoldDB" id="A0A7C3MKJ5"/>
<reference evidence="2" key="1">
    <citation type="journal article" date="2020" name="mSystems">
        <title>Genome- and Community-Level Interaction Insights into Carbon Utilization and Element Cycling Functions of Hydrothermarchaeota in Hydrothermal Sediment.</title>
        <authorList>
            <person name="Zhou Z."/>
            <person name="Liu Y."/>
            <person name="Xu W."/>
            <person name="Pan J."/>
            <person name="Luo Z.H."/>
            <person name="Li M."/>
        </authorList>
    </citation>
    <scope>NUCLEOTIDE SEQUENCE [LARGE SCALE GENOMIC DNA]</scope>
    <source>
        <strain evidence="2">SpSt-81</strain>
    </source>
</reference>
<protein>
    <submittedName>
        <fullName evidence="2">ABC transporter permease</fullName>
    </submittedName>
</protein>
<proteinExistence type="predicted"/>
<name>A0A7C3MKJ5_DICTH</name>
<feature type="transmembrane region" description="Helical" evidence="1">
    <location>
        <begin position="46"/>
        <end position="71"/>
    </location>
</feature>
<keyword evidence="1" id="KW-1133">Transmembrane helix</keyword>
<feature type="transmembrane region" description="Helical" evidence="1">
    <location>
        <begin position="7"/>
        <end position="26"/>
    </location>
</feature>
<sequence length="75" mass="8671">MKNIRELMSLTSIIISFFVGILAAFAVVKELNFSLFFRNEKSIGAWIGKILVFLLILSFVWVIFSTLFILLRIQE</sequence>
<evidence type="ECO:0000256" key="1">
    <source>
        <dbReference type="SAM" id="Phobius"/>
    </source>
</evidence>
<gene>
    <name evidence="2" type="ORF">ENW00_07050</name>
</gene>
<keyword evidence="1" id="KW-0472">Membrane</keyword>
<accession>A0A7C3MKJ5</accession>
<organism evidence="2">
    <name type="scientific">Dictyoglomus thermophilum</name>
    <dbReference type="NCBI Taxonomy" id="14"/>
    <lineage>
        <taxon>Bacteria</taxon>
        <taxon>Pseudomonadati</taxon>
        <taxon>Dictyoglomota</taxon>
        <taxon>Dictyoglomia</taxon>
        <taxon>Dictyoglomales</taxon>
        <taxon>Dictyoglomaceae</taxon>
        <taxon>Dictyoglomus</taxon>
    </lineage>
</organism>